<accession>A0A8J6N4Q5</accession>
<evidence type="ECO:0000256" key="1">
    <source>
        <dbReference type="SAM" id="MobiDB-lite"/>
    </source>
</evidence>
<evidence type="ECO:0000313" key="4">
    <source>
        <dbReference type="Proteomes" id="UP000603545"/>
    </source>
</evidence>
<feature type="domain" description="Endonuclease GajA/Old nuclease/RecF-like AAA" evidence="2">
    <location>
        <begin position="1"/>
        <end position="76"/>
    </location>
</feature>
<dbReference type="Pfam" id="PF13175">
    <property type="entry name" value="AAA_15"/>
    <property type="match status" value="1"/>
</dbReference>
<sequence>MKLKSVHIKNYRSCKDVPIEIGSMQALVGANNAGKSSIIRALDFLFNPSTTKVDKETFWNCDVELQIWVEALFDELSDAEKENEKLKPFLRPDDTFHIARSATWKIEEPEEEGAPPDDKRGTFVQSVRRAC</sequence>
<protein>
    <submittedName>
        <fullName evidence="3">AAA family ATPase</fullName>
    </submittedName>
</protein>
<evidence type="ECO:0000259" key="2">
    <source>
        <dbReference type="Pfam" id="PF13175"/>
    </source>
</evidence>
<evidence type="ECO:0000313" key="3">
    <source>
        <dbReference type="EMBL" id="MBC8198606.1"/>
    </source>
</evidence>
<dbReference type="InterPro" id="IPR041685">
    <property type="entry name" value="AAA_GajA/Old/RecF-like"/>
</dbReference>
<reference evidence="3 4" key="1">
    <citation type="submission" date="2020-08" db="EMBL/GenBank/DDBJ databases">
        <title>Bridging the membrane lipid divide: bacteria of the FCB group superphylum have the potential to synthesize archaeal ether lipids.</title>
        <authorList>
            <person name="Villanueva L."/>
            <person name="Von Meijenfeldt F.A.B."/>
            <person name="Westbye A.B."/>
            <person name="Yadav S."/>
            <person name="Hopmans E.C."/>
            <person name="Dutilh B.E."/>
            <person name="Sinninghe Damste J.S."/>
        </authorList>
    </citation>
    <scope>NUCLEOTIDE SEQUENCE [LARGE SCALE GENOMIC DNA]</scope>
    <source>
        <strain evidence="3">NIOZ-UU82</strain>
    </source>
</reference>
<dbReference type="PANTHER" id="PTHR43581:SF4">
    <property type="entry name" value="ATP_GTP PHOSPHATASE"/>
    <property type="match status" value="1"/>
</dbReference>
<dbReference type="EMBL" id="JACNLL010000014">
    <property type="protein sequence ID" value="MBC8198606.1"/>
    <property type="molecule type" value="Genomic_DNA"/>
</dbReference>
<name>A0A8J6N4Q5_9BACT</name>
<gene>
    <name evidence="3" type="ORF">H8E80_00960</name>
</gene>
<dbReference type="SUPFAM" id="SSF52540">
    <property type="entry name" value="P-loop containing nucleoside triphosphate hydrolases"/>
    <property type="match status" value="1"/>
</dbReference>
<organism evidence="3 4">
    <name type="scientific">Candidatus Desulfaltia bathyphila</name>
    <dbReference type="NCBI Taxonomy" id="2841697"/>
    <lineage>
        <taxon>Bacteria</taxon>
        <taxon>Pseudomonadati</taxon>
        <taxon>Thermodesulfobacteriota</taxon>
        <taxon>Desulfobacteria</taxon>
        <taxon>Desulfobacterales</taxon>
        <taxon>Desulfobacterales incertae sedis</taxon>
        <taxon>Candidatus Desulfaltia</taxon>
    </lineage>
</organism>
<dbReference type="CDD" id="cd00267">
    <property type="entry name" value="ABC_ATPase"/>
    <property type="match status" value="1"/>
</dbReference>
<dbReference type="Proteomes" id="UP000603545">
    <property type="component" value="Unassembled WGS sequence"/>
</dbReference>
<dbReference type="AlphaFoldDB" id="A0A8J6N4Q5"/>
<proteinExistence type="predicted"/>
<comment type="caution">
    <text evidence="3">The sequence shown here is derived from an EMBL/GenBank/DDBJ whole genome shotgun (WGS) entry which is preliminary data.</text>
</comment>
<dbReference type="InterPro" id="IPR051396">
    <property type="entry name" value="Bact_Antivir_Def_Nuclease"/>
</dbReference>
<feature type="region of interest" description="Disordered" evidence="1">
    <location>
        <begin position="101"/>
        <end position="131"/>
    </location>
</feature>
<dbReference type="InterPro" id="IPR027417">
    <property type="entry name" value="P-loop_NTPase"/>
</dbReference>
<dbReference type="Gene3D" id="3.40.50.300">
    <property type="entry name" value="P-loop containing nucleotide triphosphate hydrolases"/>
    <property type="match status" value="1"/>
</dbReference>
<dbReference type="PANTHER" id="PTHR43581">
    <property type="entry name" value="ATP/GTP PHOSPHATASE"/>
    <property type="match status" value="1"/>
</dbReference>